<dbReference type="Proteomes" id="UP001367030">
    <property type="component" value="Unassembled WGS sequence"/>
</dbReference>
<keyword evidence="2" id="KW-0732">Signal</keyword>
<comment type="similarity">
    <text evidence="1">Belongs to the UPF0065 (bug) family.</text>
</comment>
<feature type="chain" id="PRO_5045373654" evidence="2">
    <location>
        <begin position="32"/>
        <end position="328"/>
    </location>
</feature>
<evidence type="ECO:0000256" key="1">
    <source>
        <dbReference type="ARBA" id="ARBA00006987"/>
    </source>
</evidence>
<name>A0ABU8X1F3_9BURK</name>
<dbReference type="InterPro" id="IPR006311">
    <property type="entry name" value="TAT_signal"/>
</dbReference>
<dbReference type="PANTHER" id="PTHR42928">
    <property type="entry name" value="TRICARBOXYLATE-BINDING PROTEIN"/>
    <property type="match status" value="1"/>
</dbReference>
<dbReference type="InterPro" id="IPR005064">
    <property type="entry name" value="BUG"/>
</dbReference>
<dbReference type="PROSITE" id="PS51318">
    <property type="entry name" value="TAT"/>
    <property type="match status" value="1"/>
</dbReference>
<dbReference type="SUPFAM" id="SSF53850">
    <property type="entry name" value="Periplasmic binding protein-like II"/>
    <property type="match status" value="1"/>
</dbReference>
<evidence type="ECO:0000256" key="2">
    <source>
        <dbReference type="SAM" id="SignalP"/>
    </source>
</evidence>
<evidence type="ECO:0000313" key="4">
    <source>
        <dbReference type="Proteomes" id="UP001367030"/>
    </source>
</evidence>
<dbReference type="PIRSF" id="PIRSF017082">
    <property type="entry name" value="YflP"/>
    <property type="match status" value="1"/>
</dbReference>
<dbReference type="PANTHER" id="PTHR42928:SF5">
    <property type="entry name" value="BLR1237 PROTEIN"/>
    <property type="match status" value="1"/>
</dbReference>
<gene>
    <name evidence="3" type="ORF">WKW79_03250</name>
</gene>
<feature type="signal peptide" evidence="2">
    <location>
        <begin position="1"/>
        <end position="31"/>
    </location>
</feature>
<comment type="caution">
    <text evidence="3">The sequence shown here is derived from an EMBL/GenBank/DDBJ whole genome shotgun (WGS) entry which is preliminary data.</text>
</comment>
<dbReference type="EMBL" id="JBBKZS010000001">
    <property type="protein sequence ID" value="MEJ8853566.1"/>
    <property type="molecule type" value="Genomic_DNA"/>
</dbReference>
<dbReference type="Gene3D" id="3.40.190.10">
    <property type="entry name" value="Periplasmic binding protein-like II"/>
    <property type="match status" value="1"/>
</dbReference>
<dbReference type="Gene3D" id="3.40.190.150">
    <property type="entry name" value="Bordetella uptake gene, domain 1"/>
    <property type="match status" value="1"/>
</dbReference>
<reference evidence="3 4" key="1">
    <citation type="submission" date="2024-03" db="EMBL/GenBank/DDBJ databases">
        <title>Novel species of the genus Variovorax.</title>
        <authorList>
            <person name="Liu Q."/>
            <person name="Xin Y.-H."/>
        </authorList>
    </citation>
    <scope>NUCLEOTIDE SEQUENCE [LARGE SCALE GENOMIC DNA]</scope>
    <source>
        <strain evidence="3 4">KACC 18901</strain>
    </source>
</reference>
<dbReference type="Pfam" id="PF03401">
    <property type="entry name" value="TctC"/>
    <property type="match status" value="1"/>
</dbReference>
<sequence>MTSSTNPFSRRAMLAASAALALAPWSAAVRAQSGVIRFILPNAPGSGVDTIARAAQPALSKAFNASVVIDNQPGAGGVVGLQQLARAAPDGNTLAIVSNNVVIFPSVIKSLSFNMPGDFTPIALIGATPMVLVVNPKTVPATNSKEFIALLKSKPDTFNFASGGTGTILHLATQLFLEEAGVTAKHIPYKGVGPMVAGLVGGQVDFGTAALPSVQSHIKAGSLRAIGMLTAQRTPAAPEIPTFAEQGLPKFVVDAWFAAIGPKGLPPALVGKAHDAIVAAFADPGVKQAMATQGNTIDISTPEQAQAAFRNEMAKYAALVKKAGIEPE</sequence>
<dbReference type="RefSeq" id="WP_340333649.1">
    <property type="nucleotide sequence ID" value="NZ_JBBKZS010000001.1"/>
</dbReference>
<organism evidence="3 4">
    <name type="scientific">Variovorax robiniae</name>
    <dbReference type="NCBI Taxonomy" id="1836199"/>
    <lineage>
        <taxon>Bacteria</taxon>
        <taxon>Pseudomonadati</taxon>
        <taxon>Pseudomonadota</taxon>
        <taxon>Betaproteobacteria</taxon>
        <taxon>Burkholderiales</taxon>
        <taxon>Comamonadaceae</taxon>
        <taxon>Variovorax</taxon>
    </lineage>
</organism>
<accession>A0ABU8X1F3</accession>
<dbReference type="InterPro" id="IPR042100">
    <property type="entry name" value="Bug_dom1"/>
</dbReference>
<keyword evidence="4" id="KW-1185">Reference proteome</keyword>
<proteinExistence type="inferred from homology"/>
<evidence type="ECO:0000313" key="3">
    <source>
        <dbReference type="EMBL" id="MEJ8853566.1"/>
    </source>
</evidence>
<protein>
    <submittedName>
        <fullName evidence="3">Tripartite tricarboxylate transporter substrate-binding protein</fullName>
    </submittedName>
</protein>